<comment type="catalytic activity">
    <reaction evidence="1 7">
        <text>Cleavage of hydrophobic, N-terminal signal or leader sequences from secreted and periplasmic proteins.</text>
        <dbReference type="EC" id="3.4.21.89"/>
    </reaction>
</comment>
<dbReference type="GO" id="GO:0016020">
    <property type="term" value="C:membrane"/>
    <property type="evidence" value="ECO:0007669"/>
    <property type="project" value="UniProtKB-SubCell"/>
</dbReference>
<dbReference type="GO" id="GO:0004252">
    <property type="term" value="F:serine-type endopeptidase activity"/>
    <property type="evidence" value="ECO:0007669"/>
    <property type="project" value="InterPro"/>
</dbReference>
<dbReference type="EC" id="3.4.21.89" evidence="3 7"/>
<evidence type="ECO:0000256" key="7">
    <source>
        <dbReference type="RuleBase" id="RU362042"/>
    </source>
</evidence>
<evidence type="ECO:0000313" key="9">
    <source>
        <dbReference type="EMBL" id="BBO73259.1"/>
    </source>
</evidence>
<dbReference type="PROSITE" id="PS00760">
    <property type="entry name" value="SPASE_I_2"/>
    <property type="match status" value="1"/>
</dbReference>
<comment type="similarity">
    <text evidence="2 7">Belongs to the peptidase S26 family.</text>
</comment>
<evidence type="ECO:0000256" key="2">
    <source>
        <dbReference type="ARBA" id="ARBA00009370"/>
    </source>
</evidence>
<dbReference type="KEGG" id="dwd:DSCW_06760"/>
<dbReference type="InterPro" id="IPR019533">
    <property type="entry name" value="Peptidase_S26"/>
</dbReference>
<dbReference type="GO" id="GO:0006465">
    <property type="term" value="P:signal peptide processing"/>
    <property type="evidence" value="ECO:0007669"/>
    <property type="project" value="InterPro"/>
</dbReference>
<evidence type="ECO:0000313" key="10">
    <source>
        <dbReference type="Proteomes" id="UP000427769"/>
    </source>
</evidence>
<dbReference type="GO" id="GO:0009003">
    <property type="term" value="F:signal peptidase activity"/>
    <property type="evidence" value="ECO:0007669"/>
    <property type="project" value="UniProtKB-EC"/>
</dbReference>
<dbReference type="InterPro" id="IPR019758">
    <property type="entry name" value="Pept_S26A_signal_pept_1_CS"/>
</dbReference>
<keyword evidence="7" id="KW-0645">Protease</keyword>
<keyword evidence="5 7" id="KW-0378">Hydrolase</keyword>
<evidence type="ECO:0000256" key="3">
    <source>
        <dbReference type="ARBA" id="ARBA00013208"/>
    </source>
</evidence>
<feature type="active site" evidence="6">
    <location>
        <position position="48"/>
    </location>
</feature>
<dbReference type="Gene3D" id="2.10.109.10">
    <property type="entry name" value="Umud Fragment, subunit A"/>
    <property type="match status" value="1"/>
</dbReference>
<dbReference type="InterPro" id="IPR019757">
    <property type="entry name" value="Pept_S26A_signal_pept_1_Lys-AS"/>
</dbReference>
<protein>
    <recommendedName>
        <fullName evidence="4 7">Signal peptidase I</fullName>
        <ecNumber evidence="3 7">3.4.21.89</ecNumber>
    </recommendedName>
</protein>
<dbReference type="PRINTS" id="PR00727">
    <property type="entry name" value="LEADERPTASE"/>
</dbReference>
<dbReference type="PROSITE" id="PS00761">
    <property type="entry name" value="SPASE_I_3"/>
    <property type="match status" value="1"/>
</dbReference>
<reference evidence="9 10" key="1">
    <citation type="submission" date="2019-11" db="EMBL/GenBank/DDBJ databases">
        <title>Comparative genomics of hydrocarbon-degrading Desulfosarcina strains.</title>
        <authorList>
            <person name="Watanabe M."/>
            <person name="Kojima H."/>
            <person name="Fukui M."/>
        </authorList>
    </citation>
    <scope>NUCLEOTIDE SEQUENCE [LARGE SCALE GENOMIC DNA]</scope>
    <source>
        <strain evidence="9 10">PP31</strain>
    </source>
</reference>
<keyword evidence="7" id="KW-1133">Transmembrane helix</keyword>
<comment type="subcellular location">
    <subcellularLocation>
        <location evidence="7">Membrane</location>
        <topology evidence="7">Single-pass type II membrane protein</topology>
    </subcellularLocation>
</comment>
<dbReference type="InterPro" id="IPR000223">
    <property type="entry name" value="Pept_S26A_signal_pept_1"/>
</dbReference>
<keyword evidence="7" id="KW-0472">Membrane</keyword>
<dbReference type="Proteomes" id="UP000427769">
    <property type="component" value="Chromosome"/>
</dbReference>
<feature type="active site" evidence="6">
    <location>
        <position position="103"/>
    </location>
</feature>
<keyword evidence="10" id="KW-1185">Reference proteome</keyword>
<dbReference type="CDD" id="cd06530">
    <property type="entry name" value="S26_SPase_I"/>
    <property type="match status" value="1"/>
</dbReference>
<dbReference type="OrthoDB" id="9815782at2"/>
<proteinExistence type="inferred from homology"/>
<dbReference type="InterPro" id="IPR036286">
    <property type="entry name" value="LexA/Signal_pep-like_sf"/>
</dbReference>
<name>A0A5K7YZ47_9BACT</name>
<dbReference type="Pfam" id="PF10502">
    <property type="entry name" value="Peptidase_S26"/>
    <property type="match status" value="1"/>
</dbReference>
<dbReference type="SUPFAM" id="SSF51306">
    <property type="entry name" value="LexA/Signal peptidase"/>
    <property type="match status" value="1"/>
</dbReference>
<evidence type="ECO:0000256" key="6">
    <source>
        <dbReference type="PIRSR" id="PIRSR600223-1"/>
    </source>
</evidence>
<evidence type="ECO:0000256" key="5">
    <source>
        <dbReference type="ARBA" id="ARBA00022801"/>
    </source>
</evidence>
<accession>A0A5K7YZ47</accession>
<keyword evidence="7" id="KW-0812">Transmembrane</keyword>
<evidence type="ECO:0000259" key="8">
    <source>
        <dbReference type="Pfam" id="PF10502"/>
    </source>
</evidence>
<feature type="transmembrane region" description="Helical" evidence="7">
    <location>
        <begin position="21"/>
        <end position="42"/>
    </location>
</feature>
<evidence type="ECO:0000256" key="1">
    <source>
        <dbReference type="ARBA" id="ARBA00000677"/>
    </source>
</evidence>
<organism evidence="9 10">
    <name type="scientific">Desulfosarcina widdelii</name>
    <dbReference type="NCBI Taxonomy" id="947919"/>
    <lineage>
        <taxon>Bacteria</taxon>
        <taxon>Pseudomonadati</taxon>
        <taxon>Thermodesulfobacteriota</taxon>
        <taxon>Desulfobacteria</taxon>
        <taxon>Desulfobacterales</taxon>
        <taxon>Desulfosarcinaceae</taxon>
        <taxon>Desulfosarcina</taxon>
    </lineage>
</organism>
<gene>
    <name evidence="9" type="primary">lepB</name>
    <name evidence="9" type="ORF">DSCW_06760</name>
</gene>
<dbReference type="PANTHER" id="PTHR43390">
    <property type="entry name" value="SIGNAL PEPTIDASE I"/>
    <property type="match status" value="1"/>
</dbReference>
<feature type="domain" description="Peptidase S26" evidence="8">
    <location>
        <begin position="18"/>
        <end position="193"/>
    </location>
</feature>
<dbReference type="RefSeq" id="WP_155302383.1">
    <property type="nucleotide sequence ID" value="NZ_AP021875.1"/>
</dbReference>
<dbReference type="AlphaFoldDB" id="A0A5K7YZ47"/>
<dbReference type="PANTHER" id="PTHR43390:SF1">
    <property type="entry name" value="CHLOROPLAST PROCESSING PEPTIDASE"/>
    <property type="match status" value="1"/>
</dbReference>
<evidence type="ECO:0000256" key="4">
    <source>
        <dbReference type="ARBA" id="ARBA00019232"/>
    </source>
</evidence>
<sequence length="212" mass="24208">MKKDESTDAAPKKKGALRENIEAIIVAVILALFIRTFVVQAFKIPSGSMKDTLLIGDHILVNKFIYGVKAPFFRKTIIPIKDPQRGDIIVFEFPEDPSKDFIKRVIGMPGDVVEIRNKKLFVNGKPIKDGHSIHKDPKIFPARLQPRDNLGPITVPEGKLFVMGDNRDFSYDSRFWGFVDLLAVKGKAFIIYWSWDKENFGVRWNRLGHLLE</sequence>
<dbReference type="NCBIfam" id="TIGR02227">
    <property type="entry name" value="sigpep_I_bact"/>
    <property type="match status" value="1"/>
</dbReference>
<dbReference type="EMBL" id="AP021875">
    <property type="protein sequence ID" value="BBO73259.1"/>
    <property type="molecule type" value="Genomic_DNA"/>
</dbReference>